<protein>
    <recommendedName>
        <fullName evidence="5 11">Adenylosuccinate lyase</fullName>
        <shortName evidence="12">ASL</shortName>
        <ecNumber evidence="4 11">4.3.2.2</ecNumber>
    </recommendedName>
    <alternativeName>
        <fullName evidence="9 12">Adenylosuccinase</fullName>
    </alternativeName>
</protein>
<dbReference type="EMBL" id="CP165727">
    <property type="protein sequence ID" value="XDV64920.1"/>
    <property type="molecule type" value="Genomic_DNA"/>
</dbReference>
<evidence type="ECO:0000256" key="11">
    <source>
        <dbReference type="NCBIfam" id="TIGR00928"/>
    </source>
</evidence>
<dbReference type="CDD" id="cd01360">
    <property type="entry name" value="Adenylsuccinate_lyase_1"/>
    <property type="match status" value="1"/>
</dbReference>
<dbReference type="PANTHER" id="PTHR43172:SF1">
    <property type="entry name" value="ADENYLOSUCCINATE LYASE"/>
    <property type="match status" value="1"/>
</dbReference>
<comment type="similarity">
    <text evidence="3 12">Belongs to the lyase 1 family. Adenylosuccinate lyase subfamily.</text>
</comment>
<evidence type="ECO:0000256" key="6">
    <source>
        <dbReference type="ARBA" id="ARBA00022755"/>
    </source>
</evidence>
<comment type="catalytic activity">
    <reaction evidence="10">
        <text>N(6)-(1,2-dicarboxyethyl)-AMP = fumarate + AMP</text>
        <dbReference type="Rhea" id="RHEA:16853"/>
        <dbReference type="ChEBI" id="CHEBI:29806"/>
        <dbReference type="ChEBI" id="CHEBI:57567"/>
        <dbReference type="ChEBI" id="CHEBI:456215"/>
        <dbReference type="EC" id="4.3.2.2"/>
    </reaction>
    <physiologicalReaction direction="left-to-right" evidence="10">
        <dbReference type="Rhea" id="RHEA:16854"/>
    </physiologicalReaction>
</comment>
<dbReference type="RefSeq" id="WP_369778142.1">
    <property type="nucleotide sequence ID" value="NZ_CP165727.1"/>
</dbReference>
<keyword evidence="6 12" id="KW-0658">Purine biosynthesis</keyword>
<dbReference type="SUPFAM" id="SSF48557">
    <property type="entry name" value="L-aspartase-like"/>
    <property type="match status" value="1"/>
</dbReference>
<sequence length="435" mass="48143">MIERYSTPEMAALWTEEHKYETWTRVEVLATTAQVELGVVDQGSLDDIRRAPVPAVARIRELELTRDHEILAFLAAYTETMPAASARWVHHGMTSYDLVDTSLGHILARSCDLVLNAARTFAELLVERALEHWDTVCIARTHGIHAEPTTFGQKLAVHAFALHRSIARLTAARAAVAVGTVSGPVGTYAHISPYVEEWVCGQLGLGVEPMPTQVVARDRHAELLSALAVTGAVVEQFALEMRMLQRTEVGEVDEPRTSAYQGSSAMPHKRNPTTSERLCGLARILRSHAGAAYENVALWHERDLAHSSVERVILPDSLTVAHYQLVSAAGLLRGLRVFPERMARNIDATRGLVYSSEVFLDLVDRGRDREEAYRLVQAAATEAWETGTSLAEGLGSRGVDVTGEQMDPRRFLGNRDHLKSRLIELSKELQDHVEV</sequence>
<comment type="pathway">
    <text evidence="1 12">Purine metabolism; IMP biosynthesis via de novo pathway; 5-amino-1-(5-phospho-D-ribosyl)imidazole-4-carboxamide from 5-amino-1-(5-phospho-D-ribosyl)imidazole-4-carboxylate: step 2/2.</text>
</comment>
<dbReference type="Gene3D" id="1.20.200.10">
    <property type="entry name" value="Fumarase/aspartase (Central domain)"/>
    <property type="match status" value="1"/>
</dbReference>
<dbReference type="SMART" id="SM00998">
    <property type="entry name" value="ADSL_C"/>
    <property type="match status" value="1"/>
</dbReference>
<comment type="catalytic activity">
    <reaction evidence="8">
        <text>(2S)-2-[5-amino-1-(5-phospho-beta-D-ribosyl)imidazole-4-carboxamido]succinate = 5-amino-1-(5-phospho-beta-D-ribosyl)imidazole-4-carboxamide + fumarate</text>
        <dbReference type="Rhea" id="RHEA:23920"/>
        <dbReference type="ChEBI" id="CHEBI:29806"/>
        <dbReference type="ChEBI" id="CHEBI:58443"/>
        <dbReference type="ChEBI" id="CHEBI:58475"/>
        <dbReference type="EC" id="4.3.2.2"/>
    </reaction>
    <physiologicalReaction direction="left-to-right" evidence="8">
        <dbReference type="Rhea" id="RHEA:23921"/>
    </physiologicalReaction>
</comment>
<name>A0AB39Y459_9ACTN</name>
<evidence type="ECO:0000256" key="10">
    <source>
        <dbReference type="ARBA" id="ARBA00049115"/>
    </source>
</evidence>
<dbReference type="PRINTS" id="PR00149">
    <property type="entry name" value="FUMRATELYASE"/>
</dbReference>
<dbReference type="InterPro" id="IPR004769">
    <property type="entry name" value="Pur_lyase"/>
</dbReference>
<reference evidence="15" key="1">
    <citation type="submission" date="2024-08" db="EMBL/GenBank/DDBJ databases">
        <authorList>
            <person name="Yu S.T."/>
        </authorList>
    </citation>
    <scope>NUCLEOTIDE SEQUENCE</scope>
    <source>
        <strain evidence="15">R33</strain>
    </source>
</reference>
<keyword evidence="7 12" id="KW-0456">Lyase</keyword>
<evidence type="ECO:0000259" key="14">
    <source>
        <dbReference type="SMART" id="SM00998"/>
    </source>
</evidence>
<comment type="pathway">
    <text evidence="2 12">Purine metabolism; AMP biosynthesis via de novo pathway; AMP from IMP: step 2/2.</text>
</comment>
<evidence type="ECO:0000256" key="9">
    <source>
        <dbReference type="ARBA" id="ARBA00030717"/>
    </source>
</evidence>
<dbReference type="InterPro" id="IPR020557">
    <property type="entry name" value="Fumarate_lyase_CS"/>
</dbReference>
<dbReference type="GO" id="GO:0004018">
    <property type="term" value="F:N6-(1,2-dicarboxyethyl)AMP AMP-lyase (fumarate-forming) activity"/>
    <property type="evidence" value="ECO:0007669"/>
    <property type="project" value="UniProtKB-UniRule"/>
</dbReference>
<dbReference type="EC" id="4.3.2.2" evidence="4 11"/>
<evidence type="ECO:0000256" key="3">
    <source>
        <dbReference type="ARBA" id="ARBA00008273"/>
    </source>
</evidence>
<evidence type="ECO:0000256" key="5">
    <source>
        <dbReference type="ARBA" id="ARBA00017058"/>
    </source>
</evidence>
<dbReference type="Gene3D" id="1.10.275.10">
    <property type="entry name" value="Fumarase/aspartase (N-terminal domain)"/>
    <property type="match status" value="1"/>
</dbReference>
<evidence type="ECO:0000256" key="12">
    <source>
        <dbReference type="RuleBase" id="RU361172"/>
    </source>
</evidence>
<proteinExistence type="inferred from homology"/>
<dbReference type="Gene3D" id="1.10.40.30">
    <property type="entry name" value="Fumarase/aspartase (C-terminal domain)"/>
    <property type="match status" value="1"/>
</dbReference>
<feature type="domain" description="Adenylosuccinate lyase C-terminal" evidence="14">
    <location>
        <begin position="350"/>
        <end position="423"/>
    </location>
</feature>
<evidence type="ECO:0000256" key="2">
    <source>
        <dbReference type="ARBA" id="ARBA00004734"/>
    </source>
</evidence>
<evidence type="ECO:0000256" key="13">
    <source>
        <dbReference type="SAM" id="MobiDB-lite"/>
    </source>
</evidence>
<dbReference type="FunFam" id="1.20.200.10:FF:000008">
    <property type="entry name" value="Adenylosuccinate lyase"/>
    <property type="match status" value="1"/>
</dbReference>
<dbReference type="AlphaFoldDB" id="A0AB39Y459"/>
<evidence type="ECO:0000256" key="4">
    <source>
        <dbReference type="ARBA" id="ARBA00012339"/>
    </source>
</evidence>
<dbReference type="GO" id="GO:0044208">
    <property type="term" value="P:'de novo' AMP biosynthetic process"/>
    <property type="evidence" value="ECO:0007669"/>
    <property type="project" value="TreeGrafter"/>
</dbReference>
<evidence type="ECO:0000313" key="15">
    <source>
        <dbReference type="EMBL" id="XDV64920.1"/>
    </source>
</evidence>
<accession>A0AB39Y459</accession>
<dbReference type="GO" id="GO:0070626">
    <property type="term" value="F:(S)-2-(5-amino-1-(5-phospho-D-ribosyl)imidazole-4-carboxamido) succinate lyase (fumarate-forming) activity"/>
    <property type="evidence" value="ECO:0007669"/>
    <property type="project" value="TreeGrafter"/>
</dbReference>
<feature type="region of interest" description="Disordered" evidence="13">
    <location>
        <begin position="253"/>
        <end position="273"/>
    </location>
</feature>
<dbReference type="Pfam" id="PF10397">
    <property type="entry name" value="ADSL_C"/>
    <property type="match status" value="1"/>
</dbReference>
<dbReference type="InterPro" id="IPR008948">
    <property type="entry name" value="L-Aspartase-like"/>
</dbReference>
<dbReference type="InterPro" id="IPR024083">
    <property type="entry name" value="Fumarase/histidase_N"/>
</dbReference>
<evidence type="ECO:0000256" key="8">
    <source>
        <dbReference type="ARBA" id="ARBA00024477"/>
    </source>
</evidence>
<evidence type="ECO:0000256" key="7">
    <source>
        <dbReference type="ARBA" id="ARBA00023239"/>
    </source>
</evidence>
<dbReference type="InterPro" id="IPR022761">
    <property type="entry name" value="Fumarate_lyase_N"/>
</dbReference>
<gene>
    <name evidence="15" type="primary">purB</name>
    <name evidence="15" type="ORF">AB5J51_19215</name>
</gene>
<organism evidence="15">
    <name type="scientific">Streptomyces sp. R33</name>
    <dbReference type="NCBI Taxonomy" id="3238629"/>
    <lineage>
        <taxon>Bacteria</taxon>
        <taxon>Bacillati</taxon>
        <taxon>Actinomycetota</taxon>
        <taxon>Actinomycetes</taxon>
        <taxon>Kitasatosporales</taxon>
        <taxon>Streptomycetaceae</taxon>
        <taxon>Streptomyces</taxon>
    </lineage>
</organism>
<dbReference type="PROSITE" id="PS00163">
    <property type="entry name" value="FUMARATE_LYASES"/>
    <property type="match status" value="1"/>
</dbReference>
<dbReference type="Pfam" id="PF00206">
    <property type="entry name" value="Lyase_1"/>
    <property type="match status" value="1"/>
</dbReference>
<dbReference type="PRINTS" id="PR00145">
    <property type="entry name" value="ARGSUCLYASE"/>
</dbReference>
<dbReference type="NCBIfam" id="TIGR00928">
    <property type="entry name" value="purB"/>
    <property type="match status" value="1"/>
</dbReference>
<dbReference type="PANTHER" id="PTHR43172">
    <property type="entry name" value="ADENYLOSUCCINATE LYASE"/>
    <property type="match status" value="1"/>
</dbReference>
<dbReference type="GO" id="GO:0005829">
    <property type="term" value="C:cytosol"/>
    <property type="evidence" value="ECO:0007669"/>
    <property type="project" value="TreeGrafter"/>
</dbReference>
<dbReference type="InterPro" id="IPR019468">
    <property type="entry name" value="AdenyloSucc_lyase_C"/>
</dbReference>
<dbReference type="InterPro" id="IPR000362">
    <property type="entry name" value="Fumarate_lyase_fam"/>
</dbReference>
<evidence type="ECO:0000256" key="1">
    <source>
        <dbReference type="ARBA" id="ARBA00004706"/>
    </source>
</evidence>